<name>A0A8H6MPS0_9PEZI</name>
<dbReference type="EMBL" id="WIGN01000231">
    <property type="protein sequence ID" value="KAF6803656.1"/>
    <property type="molecule type" value="Genomic_DNA"/>
</dbReference>
<organism evidence="2 3">
    <name type="scientific">Colletotrichum sojae</name>
    <dbReference type="NCBI Taxonomy" id="2175907"/>
    <lineage>
        <taxon>Eukaryota</taxon>
        <taxon>Fungi</taxon>
        <taxon>Dikarya</taxon>
        <taxon>Ascomycota</taxon>
        <taxon>Pezizomycotina</taxon>
        <taxon>Sordariomycetes</taxon>
        <taxon>Hypocreomycetidae</taxon>
        <taxon>Glomerellales</taxon>
        <taxon>Glomerellaceae</taxon>
        <taxon>Colletotrichum</taxon>
        <taxon>Colletotrichum orchidearum species complex</taxon>
    </lineage>
</organism>
<dbReference type="InterPro" id="IPR011009">
    <property type="entry name" value="Kinase-like_dom_sf"/>
</dbReference>
<feature type="compositionally biased region" description="Polar residues" evidence="1">
    <location>
        <begin position="295"/>
        <end position="305"/>
    </location>
</feature>
<keyword evidence="3" id="KW-1185">Reference proteome</keyword>
<feature type="region of interest" description="Disordered" evidence="1">
    <location>
        <begin position="280"/>
        <end position="305"/>
    </location>
</feature>
<evidence type="ECO:0000256" key="1">
    <source>
        <dbReference type="SAM" id="MobiDB-lite"/>
    </source>
</evidence>
<proteinExistence type="predicted"/>
<comment type="caution">
    <text evidence="2">The sequence shown here is derived from an EMBL/GenBank/DDBJ whole genome shotgun (WGS) entry which is preliminary data.</text>
</comment>
<feature type="region of interest" description="Disordered" evidence="1">
    <location>
        <begin position="152"/>
        <end position="173"/>
    </location>
</feature>
<dbReference type="PANTHER" id="PTHR21310">
    <property type="entry name" value="AMINOGLYCOSIDE PHOSPHOTRANSFERASE-RELATED-RELATED"/>
    <property type="match status" value="1"/>
</dbReference>
<dbReference type="PANTHER" id="PTHR21310:SF37">
    <property type="entry name" value="AMINOGLYCOSIDE PHOSPHOTRANSFERASE DOMAIN-CONTAINING PROTEIN"/>
    <property type="match status" value="1"/>
</dbReference>
<gene>
    <name evidence="2" type="ORF">CSOJ01_10732</name>
</gene>
<sequence length="305" mass="33148">MESNRNCHEQTAGKAMASTAQLRELPSKRHAQRIKGQRVTMSLPFSAGQYWVCFELVAEDGSLIIARVAMPRHPDIPVARTQEEQEYAMACEVSTMEFVRPRLPGFPVPLVYAHEGPRSPLAADAGAAYMLIEGFYGNTLQDVVPDVTELSRPSRTLESAPSAPFPMRESPSSADLPADPYIGELHEAGPISSATAYFTAVANTAIERLDSAAKLGAHVFLAIVRETALFGTTDAGGPFPFNHMDLGAQNILVDDDLNFVAIIDWELGHDIYTEGNTAENSTAETLPNKGHPMAQSRQPDSCQHL</sequence>
<accession>A0A8H6MPS0</accession>
<evidence type="ECO:0000313" key="3">
    <source>
        <dbReference type="Proteomes" id="UP000652219"/>
    </source>
</evidence>
<dbReference type="SUPFAM" id="SSF56112">
    <property type="entry name" value="Protein kinase-like (PK-like)"/>
    <property type="match status" value="1"/>
</dbReference>
<dbReference type="AlphaFoldDB" id="A0A8H6MPS0"/>
<protein>
    <recommendedName>
        <fullName evidence="4">Aminoglycoside phosphotransferase domain-containing protein</fullName>
    </recommendedName>
</protein>
<evidence type="ECO:0000313" key="2">
    <source>
        <dbReference type="EMBL" id="KAF6803656.1"/>
    </source>
</evidence>
<dbReference type="Proteomes" id="UP000652219">
    <property type="component" value="Unassembled WGS sequence"/>
</dbReference>
<reference evidence="2 3" key="1">
    <citation type="journal article" date="2020" name="Phytopathology">
        <title>Genome Sequence Resources of Colletotrichum truncatum, C. plurivorum, C. musicola, and C. sojae: Four Species Pathogenic to Soybean (Glycine max).</title>
        <authorList>
            <person name="Rogerio F."/>
            <person name="Boufleur T.R."/>
            <person name="Ciampi-Guillardi M."/>
            <person name="Sukno S.A."/>
            <person name="Thon M.R."/>
            <person name="Massola Junior N.S."/>
            <person name="Baroncelli R."/>
        </authorList>
    </citation>
    <scope>NUCLEOTIDE SEQUENCE [LARGE SCALE GENOMIC DNA]</scope>
    <source>
        <strain evidence="2 3">LFN0009</strain>
    </source>
</reference>
<dbReference type="InterPro" id="IPR051678">
    <property type="entry name" value="AGP_Transferase"/>
</dbReference>
<evidence type="ECO:0008006" key="4">
    <source>
        <dbReference type="Google" id="ProtNLM"/>
    </source>
</evidence>